<proteinExistence type="predicted"/>
<dbReference type="AlphaFoldDB" id="A0A507QJM0"/>
<dbReference type="STRING" id="5098.A0A507QJM0"/>
<evidence type="ECO:0000256" key="1">
    <source>
        <dbReference type="SAM" id="Phobius"/>
    </source>
</evidence>
<dbReference type="SUPFAM" id="SSF53720">
    <property type="entry name" value="ALDH-like"/>
    <property type="match status" value="1"/>
</dbReference>
<feature type="transmembrane region" description="Helical" evidence="1">
    <location>
        <begin position="335"/>
        <end position="358"/>
    </location>
</feature>
<keyword evidence="3" id="KW-1185">Reference proteome</keyword>
<keyword evidence="1" id="KW-0472">Membrane</keyword>
<gene>
    <name evidence="2" type="ORF">MPDQ_002913</name>
</gene>
<keyword evidence="1" id="KW-1133">Transmembrane helix</keyword>
<sequence length="359" mass="39638">TSEAFFDLVKWAAEQSWSSGKLLCWQPVACSCSTAPGPGSHHSLGGHVRLLPRSLQHGGILSNGFIKFWWDRQVITNQYGRPDREARNWGPNTIEGNLSEEELAANRQDQPRDNAAYKFRDEPYYASKEHHMGDIQVPLLSVANWGGICLHVRGNVEGWTWAGSERLMQYTIFYVHGNLAMANALQAVRKAAVDGILHNVIWNTEAFVEYLLALSDLEEHYRSLDAETALKDEYAIARGEDFAERQDPIGIAYIVPTTYTLFYSTIVAVGAALAAGNCVVIEYITTTPLSQQLHKALLIGCAAPIEDALAAASHKLTPRQHRPNNSQLGFFEQEILTGLGLLATPILIAVDTLGYYAVG</sequence>
<dbReference type="Proteomes" id="UP000319663">
    <property type="component" value="Unassembled WGS sequence"/>
</dbReference>
<dbReference type="PANTHER" id="PTHR43111:SF1">
    <property type="entry name" value="ALDEHYDE DEHYDROGENASE B-RELATED"/>
    <property type="match status" value="1"/>
</dbReference>
<accession>A0A507QJM0</accession>
<reference evidence="2 3" key="1">
    <citation type="submission" date="2019-06" db="EMBL/GenBank/DDBJ databases">
        <title>Wine fermentation using esterase from Monascus purpureus.</title>
        <authorList>
            <person name="Geng C."/>
            <person name="Zhang Y."/>
        </authorList>
    </citation>
    <scope>NUCLEOTIDE SEQUENCE [LARGE SCALE GENOMIC DNA]</scope>
    <source>
        <strain evidence="2">HQ1</strain>
    </source>
</reference>
<evidence type="ECO:0000313" key="2">
    <source>
        <dbReference type="EMBL" id="TQB68709.1"/>
    </source>
</evidence>
<dbReference type="EMBL" id="VIFY01000196">
    <property type="protein sequence ID" value="TQB68709.1"/>
    <property type="molecule type" value="Genomic_DNA"/>
</dbReference>
<feature type="non-terminal residue" evidence="2">
    <location>
        <position position="1"/>
    </location>
</feature>
<protein>
    <recommendedName>
        <fullName evidence="4">Aldehyde dehydrogenase domain-containing protein</fullName>
    </recommendedName>
</protein>
<dbReference type="InterPro" id="IPR016162">
    <property type="entry name" value="Ald_DH_N"/>
</dbReference>
<comment type="caution">
    <text evidence="2">The sequence shown here is derived from an EMBL/GenBank/DDBJ whole genome shotgun (WGS) entry which is preliminary data.</text>
</comment>
<dbReference type="PANTHER" id="PTHR43111">
    <property type="entry name" value="ALDEHYDE DEHYDROGENASE B-RELATED"/>
    <property type="match status" value="1"/>
</dbReference>
<evidence type="ECO:0000313" key="3">
    <source>
        <dbReference type="Proteomes" id="UP000319663"/>
    </source>
</evidence>
<name>A0A507QJM0_MONPU</name>
<dbReference type="GO" id="GO:0016491">
    <property type="term" value="F:oxidoreductase activity"/>
    <property type="evidence" value="ECO:0007669"/>
    <property type="project" value="InterPro"/>
</dbReference>
<evidence type="ECO:0008006" key="4">
    <source>
        <dbReference type="Google" id="ProtNLM"/>
    </source>
</evidence>
<dbReference type="Gene3D" id="3.40.605.10">
    <property type="entry name" value="Aldehyde Dehydrogenase, Chain A, domain 1"/>
    <property type="match status" value="1"/>
</dbReference>
<dbReference type="InterPro" id="IPR016161">
    <property type="entry name" value="Ald_DH/histidinol_DH"/>
</dbReference>
<organism evidence="2 3">
    <name type="scientific">Monascus purpureus</name>
    <name type="common">Red mold</name>
    <name type="synonym">Monascus anka</name>
    <dbReference type="NCBI Taxonomy" id="5098"/>
    <lineage>
        <taxon>Eukaryota</taxon>
        <taxon>Fungi</taxon>
        <taxon>Dikarya</taxon>
        <taxon>Ascomycota</taxon>
        <taxon>Pezizomycotina</taxon>
        <taxon>Eurotiomycetes</taxon>
        <taxon>Eurotiomycetidae</taxon>
        <taxon>Eurotiales</taxon>
        <taxon>Aspergillaceae</taxon>
        <taxon>Monascus</taxon>
    </lineage>
</organism>
<feature type="transmembrane region" description="Helical" evidence="1">
    <location>
        <begin position="261"/>
        <end position="284"/>
    </location>
</feature>
<keyword evidence="1" id="KW-0812">Transmembrane</keyword>